<reference evidence="1 2" key="1">
    <citation type="submission" date="2020-06" db="EMBL/GenBank/DDBJ databases">
        <title>Actinomadura xiongansis sp. nov., isolated from soil of Baiyangdian.</title>
        <authorList>
            <person name="Zhang X."/>
        </authorList>
    </citation>
    <scope>NUCLEOTIDE SEQUENCE [LARGE SCALE GENOMIC DNA]</scope>
    <source>
        <strain evidence="1 2">HBUM206468</strain>
    </source>
</reference>
<name>A0ABR7LWD2_9ACTN</name>
<dbReference type="RefSeq" id="WP_187246206.1">
    <property type="nucleotide sequence ID" value="NZ_BAAAOK010000015.1"/>
</dbReference>
<dbReference type="Proteomes" id="UP000805614">
    <property type="component" value="Unassembled WGS sequence"/>
</dbReference>
<evidence type="ECO:0000313" key="2">
    <source>
        <dbReference type="Proteomes" id="UP000805614"/>
    </source>
</evidence>
<keyword evidence="2" id="KW-1185">Reference proteome</keyword>
<evidence type="ECO:0000313" key="1">
    <source>
        <dbReference type="EMBL" id="MBC6469163.1"/>
    </source>
</evidence>
<comment type="caution">
    <text evidence="1">The sequence shown here is derived from an EMBL/GenBank/DDBJ whole genome shotgun (WGS) entry which is preliminary data.</text>
</comment>
<dbReference type="EMBL" id="JABVEC010000024">
    <property type="protein sequence ID" value="MBC6469163.1"/>
    <property type="molecule type" value="Genomic_DNA"/>
</dbReference>
<gene>
    <name evidence="1" type="ORF">HKK74_27245</name>
</gene>
<sequence length="100" mass="11222">MPRIIARRPDGTVLAAVGHAGLIVRPNALLPIMREHMRISLVHSLMARPGWKPVDGPVPDGLLAEVHIQAMREFDRHQRETVAPYERELFESARPDTGDD</sequence>
<organism evidence="1 2">
    <name type="scientific">Actinomadura alba</name>
    <dbReference type="NCBI Taxonomy" id="406431"/>
    <lineage>
        <taxon>Bacteria</taxon>
        <taxon>Bacillati</taxon>
        <taxon>Actinomycetota</taxon>
        <taxon>Actinomycetes</taxon>
        <taxon>Streptosporangiales</taxon>
        <taxon>Thermomonosporaceae</taxon>
        <taxon>Actinomadura</taxon>
    </lineage>
</organism>
<proteinExistence type="predicted"/>
<protein>
    <submittedName>
        <fullName evidence="1">Uncharacterized protein</fullName>
    </submittedName>
</protein>
<accession>A0ABR7LWD2</accession>